<feature type="transmembrane region" description="Helical" evidence="2">
    <location>
        <begin position="13"/>
        <end position="31"/>
    </location>
</feature>
<proteinExistence type="inferred from homology"/>
<feature type="domain" description="YTH" evidence="3">
    <location>
        <begin position="387"/>
        <end position="465"/>
    </location>
</feature>
<dbReference type="InterPro" id="IPR045168">
    <property type="entry name" value="YTH_prot"/>
</dbReference>
<keyword evidence="2" id="KW-1133">Transmembrane helix</keyword>
<keyword evidence="5" id="KW-1185">Reference proteome</keyword>
<keyword evidence="1" id="KW-0694">RNA-binding</keyword>
<dbReference type="Proteomes" id="UP001140949">
    <property type="component" value="Unassembled WGS sequence"/>
</dbReference>
<dbReference type="CDD" id="cd21134">
    <property type="entry name" value="YTH"/>
    <property type="match status" value="1"/>
</dbReference>
<evidence type="ECO:0000313" key="5">
    <source>
        <dbReference type="Proteomes" id="UP001140949"/>
    </source>
</evidence>
<dbReference type="PANTHER" id="PTHR12357">
    <property type="entry name" value="YTH YT521-B HOMOLOGY DOMAIN-CONTAINING"/>
    <property type="match status" value="1"/>
</dbReference>
<reference evidence="4" key="2">
    <citation type="submission" date="2023-04" db="EMBL/GenBank/DDBJ databases">
        <authorList>
            <person name="Bruccoleri R.E."/>
            <person name="Oakeley E.J."/>
            <person name="Faust A.-M."/>
            <person name="Dessus-Babus S."/>
            <person name="Altorfer M."/>
            <person name="Burckhardt D."/>
            <person name="Oertli M."/>
            <person name="Naumann U."/>
            <person name="Petersen F."/>
            <person name="Wong J."/>
        </authorList>
    </citation>
    <scope>NUCLEOTIDE SEQUENCE</scope>
    <source>
        <strain evidence="4">GSM-AAB239-AS_SAM_17_03QT</strain>
        <tissue evidence="4">Leaf</tissue>
    </source>
</reference>
<organism evidence="4 5">
    <name type="scientific">Iris pallida</name>
    <name type="common">Sweet iris</name>
    <dbReference type="NCBI Taxonomy" id="29817"/>
    <lineage>
        <taxon>Eukaryota</taxon>
        <taxon>Viridiplantae</taxon>
        <taxon>Streptophyta</taxon>
        <taxon>Embryophyta</taxon>
        <taxon>Tracheophyta</taxon>
        <taxon>Spermatophyta</taxon>
        <taxon>Magnoliopsida</taxon>
        <taxon>Liliopsida</taxon>
        <taxon>Asparagales</taxon>
        <taxon>Iridaceae</taxon>
        <taxon>Iridoideae</taxon>
        <taxon>Irideae</taxon>
        <taxon>Iris</taxon>
    </lineage>
</organism>
<comment type="similarity">
    <text evidence="1">Belongs to the YTHDF family.</text>
</comment>
<dbReference type="PROSITE" id="PS50882">
    <property type="entry name" value="YTH"/>
    <property type="match status" value="1"/>
</dbReference>
<evidence type="ECO:0000256" key="1">
    <source>
        <dbReference type="RuleBase" id="RU369095"/>
    </source>
</evidence>
<dbReference type="Pfam" id="PF04146">
    <property type="entry name" value="YTH"/>
    <property type="match status" value="1"/>
</dbReference>
<dbReference type="AlphaFoldDB" id="A0AAX6F4T7"/>
<gene>
    <name evidence="4" type="ORF">M6B38_154345</name>
</gene>
<evidence type="ECO:0000256" key="2">
    <source>
        <dbReference type="SAM" id="Phobius"/>
    </source>
</evidence>
<dbReference type="InterPro" id="IPR007275">
    <property type="entry name" value="YTH_domain"/>
</dbReference>
<comment type="function">
    <text evidence="1">Specifically recognizes and binds N6-methyladenosine (m6A)-containing RNAs, and regulates mRNA stability. M6A is a modification present at internal sites of mRNAs and some non-coding RNAs and plays a role in mRNA stability and processing.</text>
</comment>
<dbReference type="Gene3D" id="3.10.590.10">
    <property type="entry name" value="ph1033 like domains"/>
    <property type="match status" value="1"/>
</dbReference>
<dbReference type="GO" id="GO:0061157">
    <property type="term" value="P:mRNA destabilization"/>
    <property type="evidence" value="ECO:0007669"/>
    <property type="project" value="TreeGrafter"/>
</dbReference>
<dbReference type="GO" id="GO:0003729">
    <property type="term" value="F:mRNA binding"/>
    <property type="evidence" value="ECO:0007669"/>
    <property type="project" value="UniProtKB-UniRule"/>
</dbReference>
<dbReference type="PANTHER" id="PTHR12357:SF127">
    <property type="entry name" value="YTH DOMAIN-CONTAINING FAMILY PROTEIN"/>
    <property type="match status" value="1"/>
</dbReference>
<reference evidence="4" key="1">
    <citation type="journal article" date="2023" name="GigaByte">
        <title>Genome assembly of the bearded iris, Iris pallida Lam.</title>
        <authorList>
            <person name="Bruccoleri R.E."/>
            <person name="Oakeley E.J."/>
            <person name="Faust A.M.E."/>
            <person name="Altorfer M."/>
            <person name="Dessus-Babus S."/>
            <person name="Burckhardt D."/>
            <person name="Oertli M."/>
            <person name="Naumann U."/>
            <person name="Petersen F."/>
            <person name="Wong J."/>
        </authorList>
    </citation>
    <scope>NUCLEOTIDE SEQUENCE</scope>
    <source>
        <strain evidence="4">GSM-AAB239-AS_SAM_17_03QT</strain>
    </source>
</reference>
<name>A0AAX6F4T7_IRIPA</name>
<evidence type="ECO:0000313" key="4">
    <source>
        <dbReference type="EMBL" id="KAJ6811213.1"/>
    </source>
</evidence>
<comment type="caution">
    <text evidence="4">The sequence shown here is derived from an EMBL/GenBank/DDBJ whole genome shotgun (WGS) entry which is preliminary data.</text>
</comment>
<sequence length="465" mass="51370">MTLVLVSIDNQKWFFFLFFSFNCLEFSYAAVEESLRNLKLDTTSKDKNGDMEAGHRDGSIVRERQADRVSLVPDQGVYSPANGLYGYYYPGFDGSVGDWDNQSFFMPTDGLQIQQPLQASPADNGSLLYYIPGFQPGYNPQTQYMPGALIGADGQYWGQQLYYPDPTVSQPLVSPGLFLQSIPYGSELYPAYSWDPYTAYADGIYDNGYGNVTVSTPKSTLYSKSQTLAPKIAPSSRSITLDKKGLSPALDATSNPASQLRLLKSTSNTVLPGSFLPVNKLHLYPNQGKNGCFYPDNPSSIKETGRGWVGVEKQKARNRAHGAVDFDMLNEQNRGPRTNVAKDTIVSGPEPVGSVGAEGTNHCINSVTVVKKDEYNLPDFPTKYDNAFFFVIKSYSEDDIHKSIKYNVWASTPNGNKRLEAAFQAAQEKMAEKCKCPVFLFFSVSPVLVNCGSKIMILPLMICFG</sequence>
<keyword evidence="2" id="KW-0812">Transmembrane</keyword>
<dbReference type="GO" id="GO:1990247">
    <property type="term" value="F:N6-methyladenosine-containing RNA reader activity"/>
    <property type="evidence" value="ECO:0007669"/>
    <property type="project" value="UniProtKB-UniRule"/>
</dbReference>
<dbReference type="EMBL" id="JANAVB010031818">
    <property type="protein sequence ID" value="KAJ6811213.1"/>
    <property type="molecule type" value="Genomic_DNA"/>
</dbReference>
<evidence type="ECO:0000259" key="3">
    <source>
        <dbReference type="PROSITE" id="PS50882"/>
    </source>
</evidence>
<keyword evidence="2" id="KW-0472">Membrane</keyword>
<dbReference type="GO" id="GO:0005737">
    <property type="term" value="C:cytoplasm"/>
    <property type="evidence" value="ECO:0007669"/>
    <property type="project" value="TreeGrafter"/>
</dbReference>
<accession>A0AAX6F4T7</accession>
<protein>
    <recommendedName>
        <fullName evidence="1">YTH domain-containing family protein</fullName>
    </recommendedName>
</protein>